<proteinExistence type="inferred from homology"/>
<comment type="similarity">
    <text evidence="7">Belongs to the DHHC palmitoyltransferase family.</text>
</comment>
<feature type="transmembrane region" description="Helical" evidence="7">
    <location>
        <begin position="75"/>
        <end position="96"/>
    </location>
</feature>
<keyword evidence="4 7" id="KW-1133">Transmembrane helix</keyword>
<dbReference type="PANTHER" id="PTHR12246">
    <property type="entry name" value="PALMITOYLTRANSFERASE ZDHHC16"/>
    <property type="match status" value="1"/>
</dbReference>
<keyword evidence="10" id="KW-1185">Reference proteome</keyword>
<dbReference type="InterPro" id="IPR039859">
    <property type="entry name" value="PFA4/ZDH16/20/ERF2-like"/>
</dbReference>
<dbReference type="GO" id="GO:0019706">
    <property type="term" value="F:protein-cysteine S-palmitoyltransferase activity"/>
    <property type="evidence" value="ECO:0007669"/>
    <property type="project" value="UniProtKB-EC"/>
</dbReference>
<dbReference type="AlphaFoldDB" id="A0A8S3YFD0"/>
<feature type="transmembrane region" description="Helical" evidence="7">
    <location>
        <begin position="205"/>
        <end position="225"/>
    </location>
</feature>
<keyword evidence="3 7" id="KW-0812">Transmembrane</keyword>
<dbReference type="InterPro" id="IPR001594">
    <property type="entry name" value="Palmitoyltrfase_DHHC"/>
</dbReference>
<evidence type="ECO:0000313" key="9">
    <source>
        <dbReference type="EMBL" id="CAG5115827.1"/>
    </source>
</evidence>
<keyword evidence="6 7" id="KW-0012">Acyltransferase</keyword>
<keyword evidence="2 7" id="KW-0808">Transferase</keyword>
<evidence type="ECO:0000313" key="10">
    <source>
        <dbReference type="Proteomes" id="UP000678393"/>
    </source>
</evidence>
<evidence type="ECO:0000256" key="5">
    <source>
        <dbReference type="ARBA" id="ARBA00023136"/>
    </source>
</evidence>
<keyword evidence="5 7" id="KW-0472">Membrane</keyword>
<feature type="domain" description="Palmitoyltransferase DHHC" evidence="8">
    <location>
        <begin position="114"/>
        <end position="242"/>
    </location>
</feature>
<reference evidence="9" key="1">
    <citation type="submission" date="2021-04" db="EMBL/GenBank/DDBJ databases">
        <authorList>
            <consortium name="Molecular Ecology Group"/>
        </authorList>
    </citation>
    <scope>NUCLEOTIDE SEQUENCE</scope>
</reference>
<evidence type="ECO:0000256" key="6">
    <source>
        <dbReference type="ARBA" id="ARBA00023315"/>
    </source>
</evidence>
<comment type="caution">
    <text evidence="9">The sequence shown here is derived from an EMBL/GenBank/DDBJ whole genome shotgun (WGS) entry which is preliminary data.</text>
</comment>
<accession>A0A8S3YFD0</accession>
<dbReference type="OrthoDB" id="331948at2759"/>
<evidence type="ECO:0000256" key="7">
    <source>
        <dbReference type="RuleBase" id="RU079119"/>
    </source>
</evidence>
<dbReference type="EMBL" id="CAJHNH020000169">
    <property type="protein sequence ID" value="CAG5115827.1"/>
    <property type="molecule type" value="Genomic_DNA"/>
</dbReference>
<protein>
    <recommendedName>
        <fullName evidence="7">Palmitoyltransferase</fullName>
        <ecNumber evidence="7">2.3.1.225</ecNumber>
    </recommendedName>
</protein>
<evidence type="ECO:0000256" key="4">
    <source>
        <dbReference type="ARBA" id="ARBA00022989"/>
    </source>
</evidence>
<comment type="domain">
    <text evidence="7">The DHHC domain is required for palmitoyltransferase activity.</text>
</comment>
<evidence type="ECO:0000256" key="1">
    <source>
        <dbReference type="ARBA" id="ARBA00004141"/>
    </source>
</evidence>
<dbReference type="GO" id="GO:0016020">
    <property type="term" value="C:membrane"/>
    <property type="evidence" value="ECO:0007669"/>
    <property type="project" value="UniProtKB-SubCell"/>
</dbReference>
<organism evidence="9 10">
    <name type="scientific">Candidula unifasciata</name>
    <dbReference type="NCBI Taxonomy" id="100452"/>
    <lineage>
        <taxon>Eukaryota</taxon>
        <taxon>Metazoa</taxon>
        <taxon>Spiralia</taxon>
        <taxon>Lophotrochozoa</taxon>
        <taxon>Mollusca</taxon>
        <taxon>Gastropoda</taxon>
        <taxon>Heterobranchia</taxon>
        <taxon>Euthyneura</taxon>
        <taxon>Panpulmonata</taxon>
        <taxon>Eupulmonata</taxon>
        <taxon>Stylommatophora</taxon>
        <taxon>Helicina</taxon>
        <taxon>Helicoidea</taxon>
        <taxon>Geomitridae</taxon>
        <taxon>Candidula</taxon>
    </lineage>
</organism>
<feature type="transmembrane region" description="Helical" evidence="7">
    <location>
        <begin position="164"/>
        <end position="185"/>
    </location>
</feature>
<gene>
    <name evidence="9" type="ORF">CUNI_LOCUS1385</name>
</gene>
<comment type="subcellular location">
    <subcellularLocation>
        <location evidence="1">Membrane</location>
        <topology evidence="1">Multi-pass membrane protein</topology>
    </subcellularLocation>
</comment>
<sequence>MIDIDKVMNIMLSEPENEIPYNSVKIPLIGRIHFVKDQEGQYYSLLVLAYWIYGTFSALFIIIIPGVEDGIISTWVLYGYLLVAALCLMSFIRASLTNPGKVPRYLGSDGAQTNWNKCQTCGRMRPPRSHHCRRCGQCVTKMDHHCPWINNCVGESNHFAFMQLLLYAFLLGLFSFILVMCHFWVFPKCVACNKDAFYIKHSIWFMYLEFLLSLNMALMMGLQLSQQHYNILINKTTLERIASPLTLDNVRLRKCYHSYRELCGKGLVIFWLFPVGRRRPLLPYALQYPV</sequence>
<dbReference type="Proteomes" id="UP000678393">
    <property type="component" value="Unassembled WGS sequence"/>
</dbReference>
<dbReference type="EC" id="2.3.1.225" evidence="7"/>
<evidence type="ECO:0000256" key="3">
    <source>
        <dbReference type="ARBA" id="ARBA00022692"/>
    </source>
</evidence>
<feature type="transmembrane region" description="Helical" evidence="7">
    <location>
        <begin position="42"/>
        <end position="63"/>
    </location>
</feature>
<name>A0A8S3YFD0_9EUPU</name>
<dbReference type="Pfam" id="PF01529">
    <property type="entry name" value="DHHC"/>
    <property type="match status" value="1"/>
</dbReference>
<evidence type="ECO:0000256" key="2">
    <source>
        <dbReference type="ARBA" id="ARBA00022679"/>
    </source>
</evidence>
<comment type="catalytic activity">
    <reaction evidence="7">
        <text>L-cysteinyl-[protein] + hexadecanoyl-CoA = S-hexadecanoyl-L-cysteinyl-[protein] + CoA</text>
        <dbReference type="Rhea" id="RHEA:36683"/>
        <dbReference type="Rhea" id="RHEA-COMP:10131"/>
        <dbReference type="Rhea" id="RHEA-COMP:11032"/>
        <dbReference type="ChEBI" id="CHEBI:29950"/>
        <dbReference type="ChEBI" id="CHEBI:57287"/>
        <dbReference type="ChEBI" id="CHEBI:57379"/>
        <dbReference type="ChEBI" id="CHEBI:74151"/>
        <dbReference type="EC" id="2.3.1.225"/>
    </reaction>
</comment>
<evidence type="ECO:0000259" key="8">
    <source>
        <dbReference type="Pfam" id="PF01529"/>
    </source>
</evidence>
<dbReference type="PROSITE" id="PS50216">
    <property type="entry name" value="DHHC"/>
    <property type="match status" value="1"/>
</dbReference>